<feature type="region of interest" description="Disordered" evidence="7">
    <location>
        <begin position="252"/>
        <end position="474"/>
    </location>
</feature>
<dbReference type="Gene3D" id="3.30.70.1560">
    <property type="entry name" value="Alpha-L RNA-binding motif"/>
    <property type="match status" value="1"/>
</dbReference>
<dbReference type="InterPro" id="IPR000748">
    <property type="entry name" value="PsdUridine_synth_RsuA/RluB/E/F"/>
</dbReference>
<dbReference type="Gene3D" id="3.10.290.10">
    <property type="entry name" value="RNA-binding S4 domain"/>
    <property type="match status" value="1"/>
</dbReference>
<dbReference type="SMART" id="SM00363">
    <property type="entry name" value="S4"/>
    <property type="match status" value="1"/>
</dbReference>
<dbReference type="EMBL" id="CP061038">
    <property type="protein sequence ID" value="QNQ11961.1"/>
    <property type="molecule type" value="Genomic_DNA"/>
</dbReference>
<comment type="catalytic activity">
    <reaction evidence="1">
        <text>a uridine in RNA = a pseudouridine in RNA</text>
        <dbReference type="Rhea" id="RHEA:48348"/>
        <dbReference type="Rhea" id="RHEA-COMP:12068"/>
        <dbReference type="Rhea" id="RHEA-COMP:12069"/>
        <dbReference type="ChEBI" id="CHEBI:65314"/>
        <dbReference type="ChEBI" id="CHEBI:65315"/>
    </reaction>
</comment>
<evidence type="ECO:0000313" key="9">
    <source>
        <dbReference type="EMBL" id="QNQ11961.1"/>
    </source>
</evidence>
<dbReference type="GO" id="GO:0120159">
    <property type="term" value="F:rRNA pseudouridine synthase activity"/>
    <property type="evidence" value="ECO:0007669"/>
    <property type="project" value="UniProtKB-ARBA"/>
</dbReference>
<feature type="compositionally biased region" description="Basic and acidic residues" evidence="7">
    <location>
        <begin position="262"/>
        <end position="273"/>
    </location>
</feature>
<dbReference type="CDD" id="cd02556">
    <property type="entry name" value="PseudoU_synth_RluB"/>
    <property type="match status" value="1"/>
</dbReference>
<dbReference type="EC" id="5.4.99.-" evidence="6"/>
<dbReference type="CDD" id="cd00165">
    <property type="entry name" value="S4"/>
    <property type="match status" value="1"/>
</dbReference>
<keyword evidence="3 5" id="KW-0694">RNA-binding</keyword>
<feature type="compositionally biased region" description="Basic and acidic residues" evidence="7">
    <location>
        <begin position="10"/>
        <end position="22"/>
    </location>
</feature>
<evidence type="ECO:0000259" key="8">
    <source>
        <dbReference type="SMART" id="SM00363"/>
    </source>
</evidence>
<dbReference type="InterPro" id="IPR050343">
    <property type="entry name" value="RsuA_PseudoU_synthase"/>
</dbReference>
<gene>
    <name evidence="9" type="ORF">H3Z74_10190</name>
</gene>
<dbReference type="InterPro" id="IPR006145">
    <property type="entry name" value="PsdUridine_synth_RsuA/RluA"/>
</dbReference>
<dbReference type="Pfam" id="PF00849">
    <property type="entry name" value="PseudoU_synth_2"/>
    <property type="match status" value="1"/>
</dbReference>
<comment type="similarity">
    <text evidence="2 6">Belongs to the pseudouridine synthase RsuA family.</text>
</comment>
<proteinExistence type="inferred from homology"/>
<dbReference type="GO" id="GO:0003723">
    <property type="term" value="F:RNA binding"/>
    <property type="evidence" value="ECO:0007669"/>
    <property type="project" value="UniProtKB-KW"/>
</dbReference>
<organism evidence="9 10">
    <name type="scientific">Sphingomonas alpina</name>
    <dbReference type="NCBI Taxonomy" id="653931"/>
    <lineage>
        <taxon>Bacteria</taxon>
        <taxon>Pseudomonadati</taxon>
        <taxon>Pseudomonadota</taxon>
        <taxon>Alphaproteobacteria</taxon>
        <taxon>Sphingomonadales</taxon>
        <taxon>Sphingomonadaceae</taxon>
        <taxon>Sphingomonas</taxon>
    </lineage>
</organism>
<sequence>MSRNVTLNKPSKDAPGESSRDSQRIAKLLARAGIASRREVERMITEGRVALNGVAIETPATILTSLAGVTVDGNPVQAAAPARLFLYHKPSGLLVTERDPGGRPTIYDKLPKDLPRLVPVGRLDLNTEGLLLLTTDGELKRQLELPATGVERAYRARAYGAVTQAQLEDLIHGVEIEGVRYGSINANLERRTGANVWIEMILTEGKNREVRRVLEYLGLKVSRLIRTRYGPFVLGDLPPGDIGEVRQHDVVAFRKNPTRNPPPERLKQDEKYSARPRPTPVVAGARRPPSPAPRRTEGPGDRRTPSAGPRAARPEPVTIGDKRPARPKAPAPRIDRAAASRADRESFTDARPPRAPRGQKPAGWAPDTTPGPGERPPRDARPTSGAAPKPKRFYDAKPKQGVGGEGGDRPKRVFNAELGRNVRAKPDARAPHGDRPARPPRADRGADARPSSRPTKPRSGSKPGGPARPPKTRK</sequence>
<dbReference type="InterPro" id="IPR002942">
    <property type="entry name" value="S4_RNA-bd"/>
</dbReference>
<dbReference type="PROSITE" id="PS01149">
    <property type="entry name" value="PSI_RSU"/>
    <property type="match status" value="1"/>
</dbReference>
<reference evidence="9 10" key="1">
    <citation type="submission" date="2020-09" db="EMBL/GenBank/DDBJ databases">
        <title>Sphingomonas sp., a new species isolated from pork steak.</title>
        <authorList>
            <person name="Heidler von Heilborn D."/>
        </authorList>
    </citation>
    <scope>NUCLEOTIDE SEQUENCE [LARGE SCALE GENOMIC DNA]</scope>
    <source>
        <strain evidence="10">S8-3T</strain>
    </source>
</reference>
<feature type="region of interest" description="Disordered" evidence="7">
    <location>
        <begin position="1"/>
        <end position="22"/>
    </location>
</feature>
<keyword evidence="4 6" id="KW-0413">Isomerase</keyword>
<dbReference type="SUPFAM" id="SSF55174">
    <property type="entry name" value="Alpha-L RNA-binding motif"/>
    <property type="match status" value="1"/>
</dbReference>
<dbReference type="Pfam" id="PF01479">
    <property type="entry name" value="S4"/>
    <property type="match status" value="1"/>
</dbReference>
<feature type="domain" description="RNA-binding S4" evidence="8">
    <location>
        <begin position="23"/>
        <end position="81"/>
    </location>
</feature>
<dbReference type="InterPro" id="IPR020103">
    <property type="entry name" value="PsdUridine_synth_cat_dom_sf"/>
</dbReference>
<dbReference type="InterPro" id="IPR042092">
    <property type="entry name" value="PsdUridine_s_RsuA/RluB/E/F_cat"/>
</dbReference>
<dbReference type="Proteomes" id="UP000516148">
    <property type="component" value="Chromosome"/>
</dbReference>
<evidence type="ECO:0000256" key="5">
    <source>
        <dbReference type="PROSITE-ProRule" id="PRU00182"/>
    </source>
</evidence>
<evidence type="ECO:0000256" key="4">
    <source>
        <dbReference type="ARBA" id="ARBA00023235"/>
    </source>
</evidence>
<dbReference type="PANTHER" id="PTHR47683:SF3">
    <property type="entry name" value="RIBOSOMAL LARGE SUBUNIT PSEUDOURIDINE SYNTHASE B"/>
    <property type="match status" value="1"/>
</dbReference>
<dbReference type="NCBIfam" id="TIGR00093">
    <property type="entry name" value="pseudouridine synthase"/>
    <property type="match status" value="1"/>
</dbReference>
<feature type="compositionally biased region" description="Basic and acidic residues" evidence="7">
    <location>
        <begin position="424"/>
        <end position="447"/>
    </location>
</feature>
<evidence type="ECO:0000256" key="1">
    <source>
        <dbReference type="ARBA" id="ARBA00000073"/>
    </source>
</evidence>
<keyword evidence="10" id="KW-1185">Reference proteome</keyword>
<accession>A0A7H0LQK8</accession>
<feature type="compositionally biased region" description="Basic and acidic residues" evidence="7">
    <location>
        <begin position="333"/>
        <end position="352"/>
    </location>
</feature>
<evidence type="ECO:0000256" key="7">
    <source>
        <dbReference type="SAM" id="MobiDB-lite"/>
    </source>
</evidence>
<feature type="compositionally biased region" description="Basic and acidic residues" evidence="7">
    <location>
        <begin position="294"/>
        <end position="304"/>
    </location>
</feature>
<dbReference type="SUPFAM" id="SSF55120">
    <property type="entry name" value="Pseudouridine synthase"/>
    <property type="match status" value="1"/>
</dbReference>
<evidence type="ECO:0000256" key="6">
    <source>
        <dbReference type="RuleBase" id="RU003887"/>
    </source>
</evidence>
<evidence type="ECO:0000313" key="10">
    <source>
        <dbReference type="Proteomes" id="UP000516148"/>
    </source>
</evidence>
<dbReference type="InterPro" id="IPR036986">
    <property type="entry name" value="S4_RNA-bd_sf"/>
</dbReference>
<name>A0A7H0LQK8_9SPHN</name>
<protein>
    <recommendedName>
        <fullName evidence="6">Pseudouridine synthase</fullName>
        <ecNumber evidence="6">5.4.99.-</ecNumber>
    </recommendedName>
</protein>
<evidence type="ECO:0000256" key="2">
    <source>
        <dbReference type="ARBA" id="ARBA00008348"/>
    </source>
</evidence>
<dbReference type="PROSITE" id="PS50889">
    <property type="entry name" value="S4"/>
    <property type="match status" value="1"/>
</dbReference>
<dbReference type="KEGG" id="spap:H3Z74_10190"/>
<evidence type="ECO:0000256" key="3">
    <source>
        <dbReference type="ARBA" id="ARBA00022884"/>
    </source>
</evidence>
<dbReference type="AlphaFoldDB" id="A0A7H0LQK8"/>
<dbReference type="Gene3D" id="3.30.70.580">
    <property type="entry name" value="Pseudouridine synthase I, catalytic domain, N-terminal subdomain"/>
    <property type="match status" value="1"/>
</dbReference>
<dbReference type="InterPro" id="IPR020094">
    <property type="entry name" value="TruA/RsuA/RluB/E/F_N"/>
</dbReference>
<dbReference type="InterPro" id="IPR018496">
    <property type="entry name" value="PsdUridine_synth_RsuA/RluB_CS"/>
</dbReference>
<dbReference type="GO" id="GO:0000455">
    <property type="term" value="P:enzyme-directed rRNA pseudouridine synthesis"/>
    <property type="evidence" value="ECO:0007669"/>
    <property type="project" value="UniProtKB-ARBA"/>
</dbReference>
<dbReference type="PANTHER" id="PTHR47683">
    <property type="entry name" value="PSEUDOURIDINE SYNTHASE FAMILY PROTEIN-RELATED"/>
    <property type="match status" value="1"/>
</dbReference>